<dbReference type="OrthoDB" id="3321691at2"/>
<gene>
    <name evidence="1" type="ORF">AQI95_40970</name>
</gene>
<keyword evidence="2" id="KW-1185">Reference proteome</keyword>
<protein>
    <submittedName>
        <fullName evidence="1">Uncharacterized protein</fullName>
    </submittedName>
</protein>
<dbReference type="Proteomes" id="UP000053127">
    <property type="component" value="Unassembled WGS sequence"/>
</dbReference>
<proteinExistence type="predicted"/>
<organism evidence="1 2">
    <name type="scientific">Streptomyces yokosukanensis</name>
    <dbReference type="NCBI Taxonomy" id="67386"/>
    <lineage>
        <taxon>Bacteria</taxon>
        <taxon>Bacillati</taxon>
        <taxon>Actinomycetota</taxon>
        <taxon>Actinomycetes</taxon>
        <taxon>Kitasatosporales</taxon>
        <taxon>Streptomycetaceae</taxon>
        <taxon>Streptomyces</taxon>
    </lineage>
</organism>
<comment type="caution">
    <text evidence="1">The sequence shown here is derived from an EMBL/GenBank/DDBJ whole genome shotgun (WGS) entry which is preliminary data.</text>
</comment>
<dbReference type="EMBL" id="LMWN01000069">
    <property type="protein sequence ID" value="KUM99079.1"/>
    <property type="molecule type" value="Genomic_DNA"/>
</dbReference>
<evidence type="ECO:0000313" key="2">
    <source>
        <dbReference type="Proteomes" id="UP000053127"/>
    </source>
</evidence>
<name>A0A101NTS5_9ACTN</name>
<reference evidence="1 2" key="1">
    <citation type="submission" date="2015-10" db="EMBL/GenBank/DDBJ databases">
        <title>Draft genome sequence of Streptomyces yokosukanensis DSM 40224, type strain for the species Streptomyces yokosukanensis.</title>
        <authorList>
            <person name="Ruckert C."/>
            <person name="Winkler A."/>
            <person name="Kalinowski J."/>
            <person name="Kampfer P."/>
            <person name="Glaeser S."/>
        </authorList>
    </citation>
    <scope>NUCLEOTIDE SEQUENCE [LARGE SCALE GENOMIC DNA]</scope>
    <source>
        <strain evidence="1 2">DSM 40224</strain>
    </source>
</reference>
<sequence>MIPKYVPSFRHQDWIDNEDRVQAGGERGLNIRFHDLEAEFQTLADAYLNPVIAALFREQRILSVIPLLTANQNASQTPGWDVNVDAAVKPSGATSASGIMNVVLPDGAVIKSLTVFGTTQPSPSTALLSVNLRSRPVTAMAGATTVVTVQTFGAAAVPTTVTTVDNSVNKYFIEADLTGAQSTDVTLNCFQIVYQ</sequence>
<dbReference type="AlphaFoldDB" id="A0A101NTS5"/>
<dbReference type="RefSeq" id="WP_067136147.1">
    <property type="nucleotide sequence ID" value="NZ_JBFACD010000033.1"/>
</dbReference>
<accession>A0A101NTS5</accession>
<evidence type="ECO:0000313" key="1">
    <source>
        <dbReference type="EMBL" id="KUM99079.1"/>
    </source>
</evidence>